<dbReference type="Gene3D" id="1.10.150.130">
    <property type="match status" value="1"/>
</dbReference>
<evidence type="ECO:0000256" key="4">
    <source>
        <dbReference type="ARBA" id="ARBA00023172"/>
    </source>
</evidence>
<dbReference type="RefSeq" id="WP_138930913.1">
    <property type="nucleotide sequence ID" value="NZ_SWMU01000001.1"/>
</dbReference>
<evidence type="ECO:0000259" key="7">
    <source>
        <dbReference type="PROSITE" id="PS51898"/>
    </source>
</evidence>
<dbReference type="AlphaFoldDB" id="A0A4U5TSC9"/>
<dbReference type="Pfam" id="PF00589">
    <property type="entry name" value="Phage_integrase"/>
    <property type="match status" value="1"/>
</dbReference>
<dbReference type="EMBL" id="SWMU01000001">
    <property type="protein sequence ID" value="TKS57210.1"/>
    <property type="molecule type" value="Genomic_DNA"/>
</dbReference>
<dbReference type="InterPro" id="IPR004107">
    <property type="entry name" value="Integrase_SAM-like_N"/>
</dbReference>
<feature type="domain" description="Tyr recombinase" evidence="7">
    <location>
        <begin position="401"/>
        <end position="577"/>
    </location>
</feature>
<keyword evidence="4" id="KW-0233">DNA recombination</keyword>
<dbReference type="PROSITE" id="PS51898">
    <property type="entry name" value="TYR_RECOMBINASE"/>
    <property type="match status" value="1"/>
</dbReference>
<organism evidence="9 10">
    <name type="scientific">Mesohalobacter halotolerans</name>
    <dbReference type="NCBI Taxonomy" id="1883405"/>
    <lineage>
        <taxon>Bacteria</taxon>
        <taxon>Pseudomonadati</taxon>
        <taxon>Bacteroidota</taxon>
        <taxon>Flavobacteriia</taxon>
        <taxon>Flavobacteriales</taxon>
        <taxon>Flavobacteriaceae</taxon>
        <taxon>Mesohalobacter</taxon>
    </lineage>
</organism>
<evidence type="ECO:0000256" key="5">
    <source>
        <dbReference type="PROSITE-ProRule" id="PRU01248"/>
    </source>
</evidence>
<dbReference type="InterPro" id="IPR044068">
    <property type="entry name" value="CB"/>
</dbReference>
<dbReference type="InterPro" id="IPR002104">
    <property type="entry name" value="Integrase_catalytic"/>
</dbReference>
<keyword evidence="10" id="KW-1185">Reference proteome</keyword>
<name>A0A4U5TSC9_9FLAO</name>
<dbReference type="Pfam" id="PF13495">
    <property type="entry name" value="Phage_int_SAM_4"/>
    <property type="match status" value="1"/>
</dbReference>
<dbReference type="GO" id="GO:0003677">
    <property type="term" value="F:DNA binding"/>
    <property type="evidence" value="ECO:0007669"/>
    <property type="project" value="UniProtKB-UniRule"/>
</dbReference>
<feature type="compositionally biased region" description="Basic and acidic residues" evidence="6">
    <location>
        <begin position="101"/>
        <end position="118"/>
    </location>
</feature>
<reference evidence="9 10" key="1">
    <citation type="submission" date="2019-04" db="EMBL/GenBank/DDBJ databases">
        <title>Psychroflexus halotolerans sp. nov., isolated from a marine solar saltern.</title>
        <authorList>
            <person name="Feng X."/>
        </authorList>
    </citation>
    <scope>NUCLEOTIDE SEQUENCE [LARGE SCALE GENOMIC DNA]</scope>
    <source>
        <strain evidence="9 10">WDS2C27</strain>
    </source>
</reference>
<dbReference type="SUPFAM" id="SSF56349">
    <property type="entry name" value="DNA breaking-rejoining enzymes"/>
    <property type="match status" value="1"/>
</dbReference>
<dbReference type="Gene3D" id="1.10.443.10">
    <property type="entry name" value="Intergrase catalytic core"/>
    <property type="match status" value="1"/>
</dbReference>
<evidence type="ECO:0000256" key="1">
    <source>
        <dbReference type="ARBA" id="ARBA00008857"/>
    </source>
</evidence>
<sequence>MSEIVLRKIWHRGQYRIAAFFKWDDLKTRQKMKRIGARYSRTHRCWHLEYCKDNYNLLQKHFDHLVIEKRPQSRGKENSNVKASAQKERQHLPIAQTSERPLSHSEKTGNSVHKSETHQIDPRLNLRVLDPVGKYWVLKMNYVQSYTKALKKVKGVYWNKTHKAYMVYRHPKAKQKVEAIFGVPLFDDDYYFKQNFSKNLNVEIFSYQQDKRYALLKFTKDFRLIEILRRLNQSKYTKSENGYLLPATPKNLESLKLLLSDLNVKITLHVKDAYFSRKKTINRKSEQLTGTKQRLMDMVPDRAKSYVEDMVNMLLAMNYSNSTIKSYTNAFINFLIDHDYSNPQEMNRKTVVKYLSKLSEYGLKSASGHMVVNALKFYYKHVLEWDDTQSWTIPRPKKEKTLPKVLSVDECRRIIEAVKQPKHKLILLLAYGAGMRVSEICDLRWTDIDFTEHKILVKSGKGKKDRQVMLPYSIVEYFNTYKELYTTKNYVFEGQIKGQPYSTESCRSIMRRALKSAGINKKVNIHSLRHSFATHLLEAGTDIRFIQKLLGHNSIKTTTIYTHVSQKSTKHIESPLDKLSKNIKNTSKD</sequence>
<dbReference type="PANTHER" id="PTHR30349:SF64">
    <property type="entry name" value="PROPHAGE INTEGRASE INTD-RELATED"/>
    <property type="match status" value="1"/>
</dbReference>
<comment type="similarity">
    <text evidence="1">Belongs to the 'phage' integrase family.</text>
</comment>
<comment type="caution">
    <text evidence="9">The sequence shown here is derived from an EMBL/GenBank/DDBJ whole genome shotgun (WGS) entry which is preliminary data.</text>
</comment>
<feature type="region of interest" description="Disordered" evidence="6">
    <location>
        <begin position="69"/>
        <end position="118"/>
    </location>
</feature>
<evidence type="ECO:0000259" key="8">
    <source>
        <dbReference type="PROSITE" id="PS51900"/>
    </source>
</evidence>
<dbReference type="InterPro" id="IPR010998">
    <property type="entry name" value="Integrase_recombinase_N"/>
</dbReference>
<dbReference type="GO" id="GO:0006310">
    <property type="term" value="P:DNA recombination"/>
    <property type="evidence" value="ECO:0007669"/>
    <property type="project" value="UniProtKB-KW"/>
</dbReference>
<evidence type="ECO:0000256" key="2">
    <source>
        <dbReference type="ARBA" id="ARBA00022908"/>
    </source>
</evidence>
<evidence type="ECO:0000256" key="3">
    <source>
        <dbReference type="ARBA" id="ARBA00023125"/>
    </source>
</evidence>
<keyword evidence="2" id="KW-0229">DNA integration</keyword>
<dbReference type="InterPro" id="IPR011010">
    <property type="entry name" value="DNA_brk_join_enz"/>
</dbReference>
<evidence type="ECO:0000313" key="10">
    <source>
        <dbReference type="Proteomes" id="UP000306552"/>
    </source>
</evidence>
<accession>A0A4U5TSC9</accession>
<dbReference type="PROSITE" id="PS51900">
    <property type="entry name" value="CB"/>
    <property type="match status" value="1"/>
</dbReference>
<protein>
    <submittedName>
        <fullName evidence="9">Recombinase</fullName>
    </submittedName>
</protein>
<feature type="compositionally biased region" description="Basic and acidic residues" evidence="6">
    <location>
        <begin position="69"/>
        <end position="91"/>
    </location>
</feature>
<dbReference type="Proteomes" id="UP000306552">
    <property type="component" value="Unassembled WGS sequence"/>
</dbReference>
<dbReference type="InterPro" id="IPR013762">
    <property type="entry name" value="Integrase-like_cat_sf"/>
</dbReference>
<dbReference type="InterPro" id="IPR050090">
    <property type="entry name" value="Tyrosine_recombinase_XerCD"/>
</dbReference>
<feature type="domain" description="Core-binding (CB)" evidence="8">
    <location>
        <begin position="297"/>
        <end position="383"/>
    </location>
</feature>
<dbReference type="PANTHER" id="PTHR30349">
    <property type="entry name" value="PHAGE INTEGRASE-RELATED"/>
    <property type="match status" value="1"/>
</dbReference>
<dbReference type="OrthoDB" id="9801717at2"/>
<gene>
    <name evidence="9" type="ORF">FCN74_01975</name>
</gene>
<dbReference type="GO" id="GO:0015074">
    <property type="term" value="P:DNA integration"/>
    <property type="evidence" value="ECO:0007669"/>
    <property type="project" value="UniProtKB-KW"/>
</dbReference>
<keyword evidence="3 5" id="KW-0238">DNA-binding</keyword>
<evidence type="ECO:0000256" key="6">
    <source>
        <dbReference type="SAM" id="MobiDB-lite"/>
    </source>
</evidence>
<proteinExistence type="inferred from homology"/>
<evidence type="ECO:0000313" key="9">
    <source>
        <dbReference type="EMBL" id="TKS57210.1"/>
    </source>
</evidence>